<dbReference type="InterPro" id="IPR023395">
    <property type="entry name" value="MCP_dom_sf"/>
</dbReference>
<reference evidence="6 7" key="1">
    <citation type="submission" date="2016-08" db="EMBL/GenBank/DDBJ databases">
        <title>Draft genome sequence of allopolyploid Zygosaccharomyces rouxii.</title>
        <authorList>
            <person name="Watanabe J."/>
            <person name="Uehara K."/>
            <person name="Mogi Y."/>
            <person name="Tsukioka Y."/>
        </authorList>
    </citation>
    <scope>NUCLEOTIDE SEQUENCE [LARGE SCALE GENOMIC DNA]</scope>
    <source>
        <strain evidence="6 7">NBRC 110957</strain>
    </source>
</reference>
<evidence type="ECO:0008006" key="8">
    <source>
        <dbReference type="Google" id="ProtNLM"/>
    </source>
</evidence>
<keyword evidence="3" id="KW-1133">Transmembrane helix</keyword>
<accession>A0A1Q3AB54</accession>
<protein>
    <recommendedName>
        <fullName evidence="8">Mitochondrial fusion and transport protein UGO1</fullName>
    </recommendedName>
</protein>
<feature type="compositionally biased region" description="Acidic residues" evidence="5">
    <location>
        <begin position="154"/>
        <end position="163"/>
    </location>
</feature>
<evidence type="ECO:0000256" key="5">
    <source>
        <dbReference type="SAM" id="MobiDB-lite"/>
    </source>
</evidence>
<evidence type="ECO:0000313" key="7">
    <source>
        <dbReference type="Proteomes" id="UP000187013"/>
    </source>
</evidence>
<dbReference type="Proteomes" id="UP000187013">
    <property type="component" value="Unassembled WGS sequence"/>
</dbReference>
<keyword evidence="2" id="KW-0812">Transmembrane</keyword>
<feature type="compositionally biased region" description="Basic and acidic residues" evidence="5">
    <location>
        <begin position="164"/>
        <end position="182"/>
    </location>
</feature>
<evidence type="ECO:0000256" key="3">
    <source>
        <dbReference type="ARBA" id="ARBA00022989"/>
    </source>
</evidence>
<evidence type="ECO:0000256" key="2">
    <source>
        <dbReference type="ARBA" id="ARBA00022692"/>
    </source>
</evidence>
<dbReference type="EMBL" id="BDGX01000035">
    <property type="protein sequence ID" value="GAV52994.1"/>
    <property type="molecule type" value="Genomic_DNA"/>
</dbReference>
<proteinExistence type="predicted"/>
<feature type="region of interest" description="Disordered" evidence="5">
    <location>
        <begin position="134"/>
        <end position="189"/>
    </location>
</feature>
<evidence type="ECO:0000256" key="1">
    <source>
        <dbReference type="ARBA" id="ARBA00004370"/>
    </source>
</evidence>
<comment type="caution">
    <text evidence="6">The sequence shown here is derived from an EMBL/GenBank/DDBJ whole genome shotgun (WGS) entry which is preliminary data.</text>
</comment>
<dbReference type="Gene3D" id="1.50.40.10">
    <property type="entry name" value="Mitochondrial carrier domain"/>
    <property type="match status" value="1"/>
</dbReference>
<evidence type="ECO:0000313" key="6">
    <source>
        <dbReference type="EMBL" id="GAV52994.1"/>
    </source>
</evidence>
<organism evidence="6 7">
    <name type="scientific">Zygosaccharomyces rouxii</name>
    <dbReference type="NCBI Taxonomy" id="4956"/>
    <lineage>
        <taxon>Eukaryota</taxon>
        <taxon>Fungi</taxon>
        <taxon>Dikarya</taxon>
        <taxon>Ascomycota</taxon>
        <taxon>Saccharomycotina</taxon>
        <taxon>Saccharomycetes</taxon>
        <taxon>Saccharomycetales</taxon>
        <taxon>Saccharomycetaceae</taxon>
        <taxon>Zygosaccharomyces</taxon>
    </lineage>
</organism>
<dbReference type="OrthoDB" id="77989at2759"/>
<name>A0A1Q3AB54_ZYGRO</name>
<comment type="subcellular location">
    <subcellularLocation>
        <location evidence="1">Membrane</location>
    </subcellularLocation>
</comment>
<dbReference type="GO" id="GO:0016020">
    <property type="term" value="C:membrane"/>
    <property type="evidence" value="ECO:0007669"/>
    <property type="project" value="UniProtKB-SubCell"/>
</dbReference>
<keyword evidence="4" id="KW-0472">Membrane</keyword>
<dbReference type="AlphaFoldDB" id="A0A1Q3AB54"/>
<evidence type="ECO:0000256" key="4">
    <source>
        <dbReference type="ARBA" id="ARBA00023136"/>
    </source>
</evidence>
<dbReference type="SUPFAM" id="SSF103506">
    <property type="entry name" value="Mitochondrial carrier"/>
    <property type="match status" value="1"/>
</dbReference>
<gene>
    <name evidence="6" type="ORF">ZYGR_0AI02760</name>
</gene>
<sequence>MDDIGNRSQIRPYYDPNNFNAGYSSVFRPDEGVVDVNGHTLASKLNIAQGIGRAKSGGVLSEFSKGRKLLRNDSDSKVIGNLEWSDCLNVGVWKRIIGSLLDQFVRRYFRHLIQQPFEVVRCLLQVGEFTDLNIRNNNNHNDKNRLPQPLELRNEEDQEEEIDFFPKTDEQPEGRRSSKDSPEPDAQGDTIHAHHDAEIKPESMHTMDIATAVMDNEGVRGLWKANNTTFIYNFLSLTLDAWFTGLISPFLGVPDPSFMDLIHSPDLKASVLLTVSANVLTKMFLLPLDIIRTRLIVTSMQRTKDQRSLRDLTHQWSWRRDGFKIPGDMWILTAFQSVTGVVFNKLFDLFIYHQFNVEKHSQIGWYHTLKLLSQTVELFVKLPLENLLRRCQVNYLLDTSRHPVQREDMVVRPIPYRGIWSSLNDRGTNGGLWNGWRIVLMSLVGGYGFNILNIDSIDREQEKF</sequence>